<dbReference type="InterPro" id="IPR028098">
    <property type="entry name" value="Glyco_trans_4-like_N"/>
</dbReference>
<dbReference type="EMBL" id="AB499286">
    <property type="protein sequence ID" value="BAV13185.1"/>
    <property type="molecule type" value="Genomic_DNA"/>
</dbReference>
<evidence type="ECO:0000259" key="2">
    <source>
        <dbReference type="Pfam" id="PF13439"/>
    </source>
</evidence>
<dbReference type="InterPro" id="IPR050194">
    <property type="entry name" value="Glycosyltransferase_grp1"/>
</dbReference>
<accession>A0A173N0B4</accession>
<gene>
    <name evidence="3" type="primary">GlyGT1I</name>
</gene>
<feature type="domain" description="Glycosyl transferase family 1" evidence="1">
    <location>
        <begin position="192"/>
        <end position="352"/>
    </location>
</feature>
<protein>
    <submittedName>
        <fullName evidence="3">Glycosyltransferase</fullName>
    </submittedName>
</protein>
<dbReference type="CDD" id="cd03817">
    <property type="entry name" value="GT4_UGDG-like"/>
    <property type="match status" value="1"/>
</dbReference>
<dbReference type="PANTHER" id="PTHR45947:SF3">
    <property type="entry name" value="SULFOQUINOVOSYL TRANSFERASE SQD2"/>
    <property type="match status" value="1"/>
</dbReference>
<dbReference type="InterPro" id="IPR001296">
    <property type="entry name" value="Glyco_trans_1"/>
</dbReference>
<dbReference type="GO" id="GO:0016758">
    <property type="term" value="F:hexosyltransferase activity"/>
    <property type="evidence" value="ECO:0007669"/>
    <property type="project" value="TreeGrafter"/>
</dbReference>
<dbReference type="OMA" id="VLPMSMI"/>
<organism evidence="3">
    <name type="scientific">Clostridium cellulovorans</name>
    <dbReference type="NCBI Taxonomy" id="1493"/>
    <lineage>
        <taxon>Bacteria</taxon>
        <taxon>Bacillati</taxon>
        <taxon>Bacillota</taxon>
        <taxon>Clostridia</taxon>
        <taxon>Eubacteriales</taxon>
        <taxon>Clostridiaceae</taxon>
        <taxon>Clostridium</taxon>
    </lineage>
</organism>
<dbReference type="SUPFAM" id="SSF53756">
    <property type="entry name" value="UDP-Glycosyltransferase/glycogen phosphorylase"/>
    <property type="match status" value="1"/>
</dbReference>
<feature type="domain" description="Glycosyltransferase subfamily 4-like N-terminal" evidence="2">
    <location>
        <begin position="15"/>
        <end position="182"/>
    </location>
</feature>
<dbReference type="AlphaFoldDB" id="A0A173N0B4"/>
<dbReference type="Pfam" id="PF13439">
    <property type="entry name" value="Glyco_transf_4"/>
    <property type="match status" value="1"/>
</dbReference>
<evidence type="ECO:0000259" key="1">
    <source>
        <dbReference type="Pfam" id="PF00534"/>
    </source>
</evidence>
<sequence length="394" mass="45574">MKILITTDAYHPMTNGVVISIDILYKQLKKLGYDVKILSLSADGRERIVGDIFYFSSYNVNIYPNAKVIKPTKNKIIREIIKWSPDIIHSQSEFSTMIIAKYIKRKLGIPQVHTYHTMYEEYLHYFLGGKILGKKALSKIIRVLLNTFDTVVAPTEKVQESLKNYKVATNIEIIPTGINLKRFQSSLSRNERDEILSNYNLKLTDNVIIYVGRIAEEKNIEEIISFYNKGISHLKNTKLLIVGGGPYLSKLQDLVREYEIEEYVKFTGMIPSEEIHKYYKLGDVFVTASTSETQGITYIEALASGVPVLCRWDMCIKDLVIDEKTGFTYKNEDEFTNKLTKLIQDEEIKKEMALEIKYKVQDYSDIVFGERISNLYEELVEAKKDYYLTKLIHN</sequence>
<evidence type="ECO:0000313" key="3">
    <source>
        <dbReference type="EMBL" id="BAV13185.1"/>
    </source>
</evidence>
<dbReference type="Pfam" id="PF00534">
    <property type="entry name" value="Glycos_transf_1"/>
    <property type="match status" value="1"/>
</dbReference>
<proteinExistence type="predicted"/>
<reference evidence="3" key="1">
    <citation type="submission" date="2009-04" db="EMBL/GenBank/DDBJ databases">
        <title>Clostridium cellulovorans cellulosomal and noncellulosomal genes.</title>
        <authorList>
            <person name="Tamaru Y."/>
        </authorList>
    </citation>
    <scope>NUCLEOTIDE SEQUENCE</scope>
</reference>
<dbReference type="PANTHER" id="PTHR45947">
    <property type="entry name" value="SULFOQUINOVOSYL TRANSFERASE SQD2"/>
    <property type="match status" value="1"/>
</dbReference>
<dbReference type="Gene3D" id="3.40.50.2000">
    <property type="entry name" value="Glycogen Phosphorylase B"/>
    <property type="match status" value="2"/>
</dbReference>
<keyword evidence="3" id="KW-0808">Transferase</keyword>
<name>A0A173N0B4_CLOCL</name>